<organism evidence="2 3">
    <name type="scientific">Leptospira ilyithenensis</name>
    <dbReference type="NCBI Taxonomy" id="2484901"/>
    <lineage>
        <taxon>Bacteria</taxon>
        <taxon>Pseudomonadati</taxon>
        <taxon>Spirochaetota</taxon>
        <taxon>Spirochaetia</taxon>
        <taxon>Leptospirales</taxon>
        <taxon>Leptospiraceae</taxon>
        <taxon>Leptospira</taxon>
    </lineage>
</organism>
<dbReference type="AlphaFoldDB" id="A0A4R9LP16"/>
<evidence type="ECO:0000256" key="1">
    <source>
        <dbReference type="SAM" id="MobiDB-lite"/>
    </source>
</evidence>
<name>A0A4R9LP16_9LEPT</name>
<dbReference type="EMBL" id="RQHV01000062">
    <property type="protein sequence ID" value="TGN06981.1"/>
    <property type="molecule type" value="Genomic_DNA"/>
</dbReference>
<feature type="region of interest" description="Disordered" evidence="1">
    <location>
        <begin position="28"/>
        <end position="54"/>
    </location>
</feature>
<gene>
    <name evidence="2" type="ORF">EHS11_17795</name>
</gene>
<evidence type="ECO:0008006" key="4">
    <source>
        <dbReference type="Google" id="ProtNLM"/>
    </source>
</evidence>
<comment type="caution">
    <text evidence="2">The sequence shown here is derived from an EMBL/GenBank/DDBJ whole genome shotgun (WGS) entry which is preliminary data.</text>
</comment>
<accession>A0A4R9LP16</accession>
<dbReference type="OrthoDB" id="344209at2"/>
<evidence type="ECO:0000313" key="3">
    <source>
        <dbReference type="Proteomes" id="UP000298264"/>
    </source>
</evidence>
<reference evidence="2" key="1">
    <citation type="journal article" date="2019" name="PLoS Negl. Trop. Dis.">
        <title>Revisiting the worldwide diversity of Leptospira species in the environment.</title>
        <authorList>
            <person name="Vincent A.T."/>
            <person name="Schiettekatte O."/>
            <person name="Bourhy P."/>
            <person name="Veyrier F.J."/>
            <person name="Picardeau M."/>
        </authorList>
    </citation>
    <scope>NUCLEOTIDE SEQUENCE [LARGE SCALE GENOMIC DNA]</scope>
    <source>
        <strain evidence="2">201400974</strain>
    </source>
</reference>
<evidence type="ECO:0000313" key="2">
    <source>
        <dbReference type="EMBL" id="TGN06981.1"/>
    </source>
</evidence>
<sequence length="217" mass="24729">MKKQLSLLLISFFFSGCIALRVYVPHSSPKSSDPLRGFTEEEQEDTSANSKPSVPFVTVEDKTENGEVFGRRSPSLFFLSPRNLENHYGTLPQLIEKEIALNPGLYPAKSKYKITIHQFSLLANDVCYKNITSVDLHITVESEKPKKQILDFNYSDSLESRVTDCTFTLATAPAFVGWVIYLPYLSFRGNREDQLNQMGRIAVLTFFEKLRESFPKK</sequence>
<dbReference type="PROSITE" id="PS51257">
    <property type="entry name" value="PROKAR_LIPOPROTEIN"/>
    <property type="match status" value="1"/>
</dbReference>
<proteinExistence type="predicted"/>
<keyword evidence="3" id="KW-1185">Reference proteome</keyword>
<protein>
    <recommendedName>
        <fullName evidence="4">Lipoprotein</fullName>
    </recommendedName>
</protein>
<dbReference type="Proteomes" id="UP000298264">
    <property type="component" value="Unassembled WGS sequence"/>
</dbReference>